<comment type="caution">
    <text evidence="13">The sequence shown here is derived from an EMBL/GenBank/DDBJ whole genome shotgun (WGS) entry which is preliminary data.</text>
</comment>
<evidence type="ECO:0000256" key="9">
    <source>
        <dbReference type="SAM" id="Phobius"/>
    </source>
</evidence>
<dbReference type="Pfam" id="PF23539">
    <property type="entry name" value="DUF7134"/>
    <property type="match status" value="1"/>
</dbReference>
<evidence type="ECO:0000256" key="6">
    <source>
        <dbReference type="ARBA" id="ARBA00022777"/>
    </source>
</evidence>
<evidence type="ECO:0000313" key="13">
    <source>
        <dbReference type="EMBL" id="MBA8927917.1"/>
    </source>
</evidence>
<dbReference type="SUPFAM" id="SSF55874">
    <property type="entry name" value="ATPase domain of HSP90 chaperone/DNA topoisomerase II/histidine kinase"/>
    <property type="match status" value="1"/>
</dbReference>
<gene>
    <name evidence="13" type="ORF">BC739_005134</name>
</gene>
<keyword evidence="9" id="KW-0472">Membrane</keyword>
<reference evidence="13 14" key="1">
    <citation type="submission" date="2020-08" db="EMBL/GenBank/DDBJ databases">
        <title>Genomic Encyclopedia of Archaeal and Bacterial Type Strains, Phase II (KMG-II): from individual species to whole genera.</title>
        <authorList>
            <person name="Goeker M."/>
        </authorList>
    </citation>
    <scope>NUCLEOTIDE SEQUENCE [LARGE SCALE GENOMIC DNA]</scope>
    <source>
        <strain evidence="13 14">DSM 43850</strain>
    </source>
</reference>
<dbReference type="EMBL" id="JACJID010000004">
    <property type="protein sequence ID" value="MBA8927917.1"/>
    <property type="molecule type" value="Genomic_DNA"/>
</dbReference>
<dbReference type="GO" id="GO:0016301">
    <property type="term" value="F:kinase activity"/>
    <property type="evidence" value="ECO:0007669"/>
    <property type="project" value="UniProtKB-KW"/>
</dbReference>
<feature type="transmembrane region" description="Helical" evidence="9">
    <location>
        <begin position="105"/>
        <end position="125"/>
    </location>
</feature>
<keyword evidence="9" id="KW-1133">Transmembrane helix</keyword>
<feature type="transmembrane region" description="Helical" evidence="9">
    <location>
        <begin position="15"/>
        <end position="34"/>
    </location>
</feature>
<evidence type="ECO:0000256" key="7">
    <source>
        <dbReference type="ARBA" id="ARBA00022840"/>
    </source>
</evidence>
<evidence type="ECO:0000256" key="1">
    <source>
        <dbReference type="ARBA" id="ARBA00000085"/>
    </source>
</evidence>
<dbReference type="InterPro" id="IPR036890">
    <property type="entry name" value="HATPase_C_sf"/>
</dbReference>
<dbReference type="EC" id="2.7.13.3" evidence="2"/>
<dbReference type="Pfam" id="PF07730">
    <property type="entry name" value="HisKA_3"/>
    <property type="match status" value="1"/>
</dbReference>
<evidence type="ECO:0000313" key="14">
    <source>
        <dbReference type="Proteomes" id="UP000517916"/>
    </source>
</evidence>
<proteinExistence type="predicted"/>
<protein>
    <recommendedName>
        <fullName evidence="2">histidine kinase</fullName>
        <ecNumber evidence="2">2.7.13.3</ecNumber>
    </recommendedName>
</protein>
<evidence type="ECO:0000256" key="5">
    <source>
        <dbReference type="ARBA" id="ARBA00022741"/>
    </source>
</evidence>
<evidence type="ECO:0000256" key="2">
    <source>
        <dbReference type="ARBA" id="ARBA00012438"/>
    </source>
</evidence>
<keyword evidence="4" id="KW-0808">Transferase</keyword>
<keyword evidence="9" id="KW-0812">Transmembrane</keyword>
<dbReference type="RefSeq" id="WP_182838635.1">
    <property type="nucleotide sequence ID" value="NZ_BAAABQ010000023.1"/>
</dbReference>
<feature type="domain" description="Histidine kinase/HSP90-like ATPase" evidence="10">
    <location>
        <begin position="301"/>
        <end position="385"/>
    </location>
</feature>
<dbReference type="Gene3D" id="1.20.5.1930">
    <property type="match status" value="1"/>
</dbReference>
<dbReference type="PROSITE" id="PS51257">
    <property type="entry name" value="PROKAR_LIPOPROTEIN"/>
    <property type="match status" value="1"/>
</dbReference>
<keyword evidence="3" id="KW-0597">Phosphoprotein</keyword>
<evidence type="ECO:0000259" key="10">
    <source>
        <dbReference type="Pfam" id="PF02518"/>
    </source>
</evidence>
<feature type="transmembrane region" description="Helical" evidence="9">
    <location>
        <begin position="137"/>
        <end position="155"/>
    </location>
</feature>
<dbReference type="Pfam" id="PF02518">
    <property type="entry name" value="HATPase_c"/>
    <property type="match status" value="1"/>
</dbReference>
<evidence type="ECO:0000256" key="8">
    <source>
        <dbReference type="ARBA" id="ARBA00023012"/>
    </source>
</evidence>
<keyword evidence="6 13" id="KW-0418">Kinase</keyword>
<keyword evidence="7" id="KW-0067">ATP-binding</keyword>
<dbReference type="CDD" id="cd16917">
    <property type="entry name" value="HATPase_UhpB-NarQ-NarX-like"/>
    <property type="match status" value="1"/>
</dbReference>
<organism evidence="13 14">
    <name type="scientific">Kutzneria viridogrisea</name>
    <dbReference type="NCBI Taxonomy" id="47990"/>
    <lineage>
        <taxon>Bacteria</taxon>
        <taxon>Bacillati</taxon>
        <taxon>Actinomycetota</taxon>
        <taxon>Actinomycetes</taxon>
        <taxon>Pseudonocardiales</taxon>
        <taxon>Pseudonocardiaceae</taxon>
        <taxon>Kutzneria</taxon>
    </lineage>
</organism>
<keyword evidence="8" id="KW-0902">Two-component regulatory system</keyword>
<dbReference type="PANTHER" id="PTHR24421">
    <property type="entry name" value="NITRATE/NITRITE SENSOR PROTEIN NARX-RELATED"/>
    <property type="match status" value="1"/>
</dbReference>
<evidence type="ECO:0000256" key="3">
    <source>
        <dbReference type="ARBA" id="ARBA00022553"/>
    </source>
</evidence>
<dbReference type="InterPro" id="IPR003594">
    <property type="entry name" value="HATPase_dom"/>
</dbReference>
<name>A0ABR6BLZ0_9PSEU</name>
<comment type="catalytic activity">
    <reaction evidence="1">
        <text>ATP + protein L-histidine = ADP + protein N-phospho-L-histidine.</text>
        <dbReference type="EC" id="2.7.13.3"/>
    </reaction>
</comment>
<feature type="domain" description="Signal transduction histidine kinase subgroup 3 dimerisation and phosphoacceptor" evidence="11">
    <location>
        <begin position="188"/>
        <end position="253"/>
    </location>
</feature>
<dbReference type="InterPro" id="IPR055558">
    <property type="entry name" value="DUF7134"/>
</dbReference>
<accession>A0ABR6BLZ0</accession>
<evidence type="ECO:0000259" key="11">
    <source>
        <dbReference type="Pfam" id="PF07730"/>
    </source>
</evidence>
<keyword evidence="5" id="KW-0547">Nucleotide-binding</keyword>
<dbReference type="InterPro" id="IPR050482">
    <property type="entry name" value="Sensor_HK_TwoCompSys"/>
</dbReference>
<sequence>MIGQRLDSWIRGHELFVDAVTALLLTAGCVLIGLLVRADAGYFLFSLLLVTPLVLRRRRPVLCGAVVVSVAFAQWLTVADTTGALPADLAVPMAVHAAAAYGPRWAAWSGLAAGLFGAVLGGVSWPQLPVPFSQHALIAAFLGSAVLAAWALGALHRLRRRQVDTLAERARLLEADRDQRARIAVLAERARIAREVHDVVAHSLAVVIAQADGGRYAAAAEPGAGLSALVTIGDCARQALGETRRVLGLLRDDPGEQAAPQPGIEDIPALVDRVREGGLDIRLTMQAPPSPVERGLGLVAYRIVQEGLTNVIKHVGPTARVEVSVRWDSHGLEIDVLDEGPSATDAPATGGYGVIGMRERASAYGGTVTLRPRPGGGRALNARIPVMA</sequence>
<feature type="domain" description="DUF7134" evidence="12">
    <location>
        <begin position="6"/>
        <end position="160"/>
    </location>
</feature>
<dbReference type="InterPro" id="IPR011712">
    <property type="entry name" value="Sig_transdc_His_kin_sub3_dim/P"/>
</dbReference>
<dbReference type="Proteomes" id="UP000517916">
    <property type="component" value="Unassembled WGS sequence"/>
</dbReference>
<evidence type="ECO:0000256" key="4">
    <source>
        <dbReference type="ARBA" id="ARBA00022679"/>
    </source>
</evidence>
<keyword evidence="14" id="KW-1185">Reference proteome</keyword>
<evidence type="ECO:0000259" key="12">
    <source>
        <dbReference type="Pfam" id="PF23539"/>
    </source>
</evidence>
<dbReference type="Gene3D" id="3.30.565.10">
    <property type="entry name" value="Histidine kinase-like ATPase, C-terminal domain"/>
    <property type="match status" value="1"/>
</dbReference>
<dbReference type="PANTHER" id="PTHR24421:SF10">
    <property type="entry name" value="NITRATE_NITRITE SENSOR PROTEIN NARQ"/>
    <property type="match status" value="1"/>
</dbReference>